<keyword evidence="1" id="KW-0175">Coiled coil</keyword>
<name>A0A6A6IY73_9PLEO</name>
<evidence type="ECO:0000313" key="3">
    <source>
        <dbReference type="EMBL" id="KAF2255316.1"/>
    </source>
</evidence>
<protein>
    <submittedName>
        <fullName evidence="3">Uncharacterized protein</fullName>
    </submittedName>
</protein>
<dbReference type="RefSeq" id="XP_033690320.1">
    <property type="nucleotide sequence ID" value="XM_033820026.1"/>
</dbReference>
<keyword evidence="4" id="KW-1185">Reference proteome</keyword>
<evidence type="ECO:0000256" key="2">
    <source>
        <dbReference type="SAM" id="MobiDB-lite"/>
    </source>
</evidence>
<dbReference type="EMBL" id="ML987190">
    <property type="protein sequence ID" value="KAF2255316.1"/>
    <property type="molecule type" value="Genomic_DNA"/>
</dbReference>
<feature type="coiled-coil region" evidence="1">
    <location>
        <begin position="125"/>
        <end position="166"/>
    </location>
</feature>
<dbReference type="OrthoDB" id="3778493at2759"/>
<organism evidence="3 4">
    <name type="scientific">Trematosphaeria pertusa</name>
    <dbReference type="NCBI Taxonomy" id="390896"/>
    <lineage>
        <taxon>Eukaryota</taxon>
        <taxon>Fungi</taxon>
        <taxon>Dikarya</taxon>
        <taxon>Ascomycota</taxon>
        <taxon>Pezizomycotina</taxon>
        <taxon>Dothideomycetes</taxon>
        <taxon>Pleosporomycetidae</taxon>
        <taxon>Pleosporales</taxon>
        <taxon>Massarineae</taxon>
        <taxon>Trematosphaeriaceae</taxon>
        <taxon>Trematosphaeria</taxon>
    </lineage>
</organism>
<dbReference type="AlphaFoldDB" id="A0A6A6IY73"/>
<dbReference type="GeneID" id="54573356"/>
<accession>A0A6A6IY73</accession>
<gene>
    <name evidence="3" type="ORF">BU26DRAFT_153879</name>
</gene>
<sequence>MHAVLPPERPNNPSYRGCRTTFGLMQQCITNAENSEHPNVQYRELQKLEQTLRQRLHALDAKKGIPEKMTSCLDELRDAVQEAFEEGIDTDFILKGFEQMIEEDEPTLEERDAKKLRKMVPEERLKKVWEQLKEAREKNRKLTNENNDLAMRLKRVQAERDQLLREAGRSPGGASGHEHVLGWQDG</sequence>
<feature type="region of interest" description="Disordered" evidence="2">
    <location>
        <begin position="166"/>
        <end position="186"/>
    </location>
</feature>
<reference evidence="3" key="1">
    <citation type="journal article" date="2020" name="Stud. Mycol.">
        <title>101 Dothideomycetes genomes: a test case for predicting lifestyles and emergence of pathogens.</title>
        <authorList>
            <person name="Haridas S."/>
            <person name="Albert R."/>
            <person name="Binder M."/>
            <person name="Bloem J."/>
            <person name="Labutti K."/>
            <person name="Salamov A."/>
            <person name="Andreopoulos B."/>
            <person name="Baker S."/>
            <person name="Barry K."/>
            <person name="Bills G."/>
            <person name="Bluhm B."/>
            <person name="Cannon C."/>
            <person name="Castanera R."/>
            <person name="Culley D."/>
            <person name="Daum C."/>
            <person name="Ezra D."/>
            <person name="Gonzalez J."/>
            <person name="Henrissat B."/>
            <person name="Kuo A."/>
            <person name="Liang C."/>
            <person name="Lipzen A."/>
            <person name="Lutzoni F."/>
            <person name="Magnuson J."/>
            <person name="Mondo S."/>
            <person name="Nolan M."/>
            <person name="Ohm R."/>
            <person name="Pangilinan J."/>
            <person name="Park H.-J."/>
            <person name="Ramirez L."/>
            <person name="Alfaro M."/>
            <person name="Sun H."/>
            <person name="Tritt A."/>
            <person name="Yoshinaga Y."/>
            <person name="Zwiers L.-H."/>
            <person name="Turgeon B."/>
            <person name="Goodwin S."/>
            <person name="Spatafora J."/>
            <person name="Crous P."/>
            <person name="Grigoriev I."/>
        </authorList>
    </citation>
    <scope>NUCLEOTIDE SEQUENCE</scope>
    <source>
        <strain evidence="3">CBS 122368</strain>
    </source>
</reference>
<evidence type="ECO:0000256" key="1">
    <source>
        <dbReference type="SAM" id="Coils"/>
    </source>
</evidence>
<dbReference type="Proteomes" id="UP000800094">
    <property type="component" value="Unassembled WGS sequence"/>
</dbReference>
<evidence type="ECO:0000313" key="4">
    <source>
        <dbReference type="Proteomes" id="UP000800094"/>
    </source>
</evidence>
<proteinExistence type="predicted"/>